<dbReference type="Pfam" id="PF02632">
    <property type="entry name" value="BioY"/>
    <property type="match status" value="1"/>
</dbReference>
<protein>
    <recommendedName>
        <fullName evidence="2">Biotin transporter</fullName>
    </recommendedName>
</protein>
<evidence type="ECO:0000256" key="2">
    <source>
        <dbReference type="PIRNR" id="PIRNR016661"/>
    </source>
</evidence>
<feature type="transmembrane region" description="Helical" evidence="3">
    <location>
        <begin position="88"/>
        <end position="105"/>
    </location>
</feature>
<dbReference type="PIRSF" id="PIRSF016661">
    <property type="entry name" value="BioY"/>
    <property type="match status" value="1"/>
</dbReference>
<comment type="caution">
    <text evidence="4">The sequence shown here is derived from an EMBL/GenBank/DDBJ whole genome shotgun (WGS) entry which is preliminary data.</text>
</comment>
<dbReference type="Proteomes" id="UP000276301">
    <property type="component" value="Unassembled WGS sequence"/>
</dbReference>
<keyword evidence="2 3" id="KW-0472">Membrane</keyword>
<dbReference type="Gene3D" id="1.10.1760.20">
    <property type="match status" value="1"/>
</dbReference>
<dbReference type="PANTHER" id="PTHR34295">
    <property type="entry name" value="BIOTIN TRANSPORTER BIOY"/>
    <property type="match status" value="1"/>
</dbReference>
<sequence length="185" mass="19393">MRHQKVTRMVLAAMFAAITAVASQIIFPLGFTPVPFSCAMIAIYLCGALLDPRTAFFSQLAYLLAGAAGAPVFSYFSGGLHKLAGPTGGYLFVYPLMALAVSAVTRRWGRGFFKYCAAMTMALALCYAVGTAWFMFVSGTGLAASLVACVAPFVPMDAVKILLSAALASALSRALGKARLLGTNI</sequence>
<feature type="transmembrane region" description="Helical" evidence="3">
    <location>
        <begin position="112"/>
        <end position="136"/>
    </location>
</feature>
<evidence type="ECO:0000313" key="4">
    <source>
        <dbReference type="EMBL" id="RLL14785.1"/>
    </source>
</evidence>
<evidence type="ECO:0000256" key="1">
    <source>
        <dbReference type="ARBA" id="ARBA00010692"/>
    </source>
</evidence>
<keyword evidence="2" id="KW-0813">Transport</keyword>
<comment type="subcellular location">
    <subcellularLocation>
        <location evidence="2">Cell membrane</location>
        <topology evidence="2">Multi-pass membrane protein</topology>
    </subcellularLocation>
</comment>
<keyword evidence="5" id="KW-1185">Reference proteome</keyword>
<evidence type="ECO:0000256" key="3">
    <source>
        <dbReference type="SAM" id="Phobius"/>
    </source>
</evidence>
<dbReference type="PANTHER" id="PTHR34295:SF1">
    <property type="entry name" value="BIOTIN TRANSPORTER BIOY"/>
    <property type="match status" value="1"/>
</dbReference>
<keyword evidence="3" id="KW-1133">Transmembrane helix</keyword>
<dbReference type="RefSeq" id="WP_121585922.1">
    <property type="nucleotide sequence ID" value="NZ_RCHT01000001.1"/>
</dbReference>
<reference evidence="4 5" key="1">
    <citation type="submission" date="2018-10" db="EMBL/GenBank/DDBJ databases">
        <title>Anaerotruncus faecis sp. nov., isolated from human feces.</title>
        <authorList>
            <person name="Wang Y.-J."/>
        </authorList>
    </citation>
    <scope>NUCLEOTIDE SEQUENCE [LARGE SCALE GENOMIC DNA]</scope>
    <source>
        <strain evidence="4 5">22A2-44</strain>
    </source>
</reference>
<dbReference type="AlphaFoldDB" id="A0A498CR78"/>
<gene>
    <name evidence="4" type="ORF">D4A47_02045</name>
</gene>
<feature type="transmembrane region" description="Helical" evidence="3">
    <location>
        <begin position="142"/>
        <end position="171"/>
    </location>
</feature>
<proteinExistence type="inferred from homology"/>
<evidence type="ECO:0000313" key="5">
    <source>
        <dbReference type="Proteomes" id="UP000276301"/>
    </source>
</evidence>
<keyword evidence="2" id="KW-1003">Cell membrane</keyword>
<name>A0A498CR78_9FIRM</name>
<dbReference type="GO" id="GO:0015225">
    <property type="term" value="F:biotin transmembrane transporter activity"/>
    <property type="evidence" value="ECO:0007669"/>
    <property type="project" value="UniProtKB-UniRule"/>
</dbReference>
<keyword evidence="3" id="KW-0812">Transmembrane</keyword>
<organism evidence="4 5">
    <name type="scientific">Anaerotruncus massiliensis</name>
    <name type="common">ex Liu et al. 2021</name>
    <dbReference type="NCBI Taxonomy" id="2321404"/>
    <lineage>
        <taxon>Bacteria</taxon>
        <taxon>Bacillati</taxon>
        <taxon>Bacillota</taxon>
        <taxon>Clostridia</taxon>
        <taxon>Eubacteriales</taxon>
        <taxon>Oscillospiraceae</taxon>
        <taxon>Anaerotruncus</taxon>
    </lineage>
</organism>
<feature type="transmembrane region" description="Helical" evidence="3">
    <location>
        <begin position="57"/>
        <end position="76"/>
    </location>
</feature>
<dbReference type="InterPro" id="IPR003784">
    <property type="entry name" value="BioY"/>
</dbReference>
<feature type="transmembrane region" description="Helical" evidence="3">
    <location>
        <begin position="32"/>
        <end position="50"/>
    </location>
</feature>
<comment type="similarity">
    <text evidence="1 2">Belongs to the BioY family.</text>
</comment>
<accession>A0A498CR78</accession>
<dbReference type="GO" id="GO:0005886">
    <property type="term" value="C:plasma membrane"/>
    <property type="evidence" value="ECO:0007669"/>
    <property type="project" value="UniProtKB-SubCell"/>
</dbReference>
<dbReference type="EMBL" id="RCHT01000001">
    <property type="protein sequence ID" value="RLL14785.1"/>
    <property type="molecule type" value="Genomic_DNA"/>
</dbReference>